<keyword evidence="7" id="KW-0408">Iron</keyword>
<dbReference type="InterPro" id="IPR036010">
    <property type="entry name" value="2Fe-2S_ferredoxin-like_sf"/>
</dbReference>
<dbReference type="InterPro" id="IPR001041">
    <property type="entry name" value="2Fe-2S_ferredoxin-type"/>
</dbReference>
<gene>
    <name evidence="11" type="primary">fdx</name>
    <name evidence="11" type="ORF">CARN7_0695</name>
</gene>
<dbReference type="GO" id="GO:0051537">
    <property type="term" value="F:2 iron, 2 sulfur cluster binding"/>
    <property type="evidence" value="ECO:0007669"/>
    <property type="project" value="UniProtKB-KW"/>
</dbReference>
<dbReference type="SUPFAM" id="SSF54292">
    <property type="entry name" value="2Fe-2S ferredoxin-like"/>
    <property type="match status" value="1"/>
</dbReference>
<keyword evidence="8" id="KW-0411">Iron-sulfur</keyword>
<organism evidence="11">
    <name type="scientific">mine drainage metagenome</name>
    <dbReference type="NCBI Taxonomy" id="410659"/>
    <lineage>
        <taxon>unclassified sequences</taxon>
        <taxon>metagenomes</taxon>
        <taxon>ecological metagenomes</taxon>
    </lineage>
</organism>
<evidence type="ECO:0000256" key="4">
    <source>
        <dbReference type="ARBA" id="ARBA00022714"/>
    </source>
</evidence>
<keyword evidence="4" id="KW-0001">2Fe-2S</keyword>
<keyword evidence="6" id="KW-0249">Electron transport</keyword>
<evidence type="ECO:0000256" key="9">
    <source>
        <dbReference type="ARBA" id="ARBA00034078"/>
    </source>
</evidence>
<comment type="caution">
    <text evidence="11">The sequence shown here is derived from an EMBL/GenBank/DDBJ whole genome shotgun (WGS) entry which is preliminary data.</text>
</comment>
<dbReference type="InterPro" id="IPR011536">
    <property type="entry name" value="Fdx_isc"/>
</dbReference>
<evidence type="ECO:0000256" key="5">
    <source>
        <dbReference type="ARBA" id="ARBA00022723"/>
    </source>
</evidence>
<keyword evidence="5" id="KW-0479">Metal-binding</keyword>
<dbReference type="GO" id="GO:0009055">
    <property type="term" value="F:electron transfer activity"/>
    <property type="evidence" value="ECO:0007669"/>
    <property type="project" value="InterPro"/>
</dbReference>
<dbReference type="CDD" id="cd00207">
    <property type="entry name" value="fer2"/>
    <property type="match status" value="1"/>
</dbReference>
<dbReference type="PANTHER" id="PTHR23426:SF65">
    <property type="entry name" value="FERREDOXIN-2, MITOCHONDRIAL"/>
    <property type="match status" value="1"/>
</dbReference>
<keyword evidence="3" id="KW-0813">Transport</keyword>
<reference evidence="11" key="1">
    <citation type="submission" date="2009-10" db="EMBL/GenBank/DDBJ databases">
        <title>Diversity of trophic interactions inside an arsenic-rich microbial ecosystem.</title>
        <authorList>
            <person name="Bertin P.N."/>
            <person name="Heinrich-Salmeron A."/>
            <person name="Pelletier E."/>
            <person name="Goulhen-Chollet F."/>
            <person name="Arsene-Ploetze F."/>
            <person name="Gallien S."/>
            <person name="Calteau A."/>
            <person name="Vallenet D."/>
            <person name="Casiot C."/>
            <person name="Chane-Woon-Ming B."/>
            <person name="Giloteaux L."/>
            <person name="Barakat M."/>
            <person name="Bonnefoy V."/>
            <person name="Bruneel O."/>
            <person name="Chandler M."/>
            <person name="Cleiss J."/>
            <person name="Duran R."/>
            <person name="Elbaz-Poulichet F."/>
            <person name="Fonknechten N."/>
            <person name="Lauga B."/>
            <person name="Mornico D."/>
            <person name="Ortet P."/>
            <person name="Schaeffer C."/>
            <person name="Siguier P."/>
            <person name="Alexander Thil Smith A."/>
            <person name="Van Dorsselaer A."/>
            <person name="Weissenbach J."/>
            <person name="Medigue C."/>
            <person name="Le Paslier D."/>
        </authorList>
    </citation>
    <scope>NUCLEOTIDE SEQUENCE</scope>
</reference>
<evidence type="ECO:0000256" key="2">
    <source>
        <dbReference type="ARBA" id="ARBA00019395"/>
    </source>
</evidence>
<evidence type="ECO:0000256" key="8">
    <source>
        <dbReference type="ARBA" id="ARBA00023014"/>
    </source>
</evidence>
<sequence>MPHITVLPHETLCPGGASFDVKAGGFLCDALLKHDIDLEHACEKSCACATCHVIIREGLASLTPADEDEEDQLDKAWGLTPLSRLACQVVLRQNDLVIELPRYTLNLAQEAH</sequence>
<evidence type="ECO:0000256" key="7">
    <source>
        <dbReference type="ARBA" id="ARBA00023004"/>
    </source>
</evidence>
<evidence type="ECO:0000313" key="11">
    <source>
        <dbReference type="EMBL" id="CBI09945.1"/>
    </source>
</evidence>
<evidence type="ECO:0000259" key="10">
    <source>
        <dbReference type="PROSITE" id="PS51085"/>
    </source>
</evidence>
<dbReference type="InterPro" id="IPR018298">
    <property type="entry name" value="Adrenodoxin_Fe-S_BS"/>
</dbReference>
<dbReference type="GO" id="GO:0140647">
    <property type="term" value="P:P450-containing electron transport chain"/>
    <property type="evidence" value="ECO:0007669"/>
    <property type="project" value="InterPro"/>
</dbReference>
<dbReference type="InterPro" id="IPR012675">
    <property type="entry name" value="Beta-grasp_dom_sf"/>
</dbReference>
<name>E6QRS3_9ZZZZ</name>
<evidence type="ECO:0000256" key="6">
    <source>
        <dbReference type="ARBA" id="ARBA00022982"/>
    </source>
</evidence>
<dbReference type="PANTHER" id="PTHR23426">
    <property type="entry name" value="FERREDOXIN/ADRENODOXIN"/>
    <property type="match status" value="1"/>
</dbReference>
<dbReference type="PROSITE" id="PS51085">
    <property type="entry name" value="2FE2S_FER_2"/>
    <property type="match status" value="1"/>
</dbReference>
<accession>E6QRS3</accession>
<comment type="cofactor">
    <cofactor evidence="9">
        <name>[2Fe-2S] cluster</name>
        <dbReference type="ChEBI" id="CHEBI:190135"/>
    </cofactor>
</comment>
<dbReference type="Gene3D" id="3.10.20.30">
    <property type="match status" value="1"/>
</dbReference>
<protein>
    <recommendedName>
        <fullName evidence="2">2Fe-2S ferredoxin</fullName>
    </recommendedName>
</protein>
<evidence type="ECO:0000256" key="3">
    <source>
        <dbReference type="ARBA" id="ARBA00022448"/>
    </source>
</evidence>
<dbReference type="AlphaFoldDB" id="E6QRS3"/>
<dbReference type="NCBIfam" id="TIGR02007">
    <property type="entry name" value="fdx_isc"/>
    <property type="match status" value="1"/>
</dbReference>
<evidence type="ECO:0000256" key="1">
    <source>
        <dbReference type="ARBA" id="ARBA00010914"/>
    </source>
</evidence>
<dbReference type="GO" id="GO:0005829">
    <property type="term" value="C:cytosol"/>
    <property type="evidence" value="ECO:0007669"/>
    <property type="project" value="TreeGrafter"/>
</dbReference>
<comment type="similarity">
    <text evidence="1">Belongs to the adrenodoxin/putidaredoxin family.</text>
</comment>
<dbReference type="EMBL" id="CABR01000057">
    <property type="protein sequence ID" value="CBI09945.1"/>
    <property type="molecule type" value="Genomic_DNA"/>
</dbReference>
<dbReference type="PRINTS" id="PR00355">
    <property type="entry name" value="ADRENODOXIN"/>
</dbReference>
<proteinExistence type="inferred from homology"/>
<dbReference type="GO" id="GO:0046872">
    <property type="term" value="F:metal ion binding"/>
    <property type="evidence" value="ECO:0007669"/>
    <property type="project" value="UniProtKB-KW"/>
</dbReference>
<dbReference type="InterPro" id="IPR001055">
    <property type="entry name" value="Adrenodoxin-like"/>
</dbReference>
<dbReference type="Pfam" id="PF00111">
    <property type="entry name" value="Fer2"/>
    <property type="match status" value="1"/>
</dbReference>
<dbReference type="PROSITE" id="PS00814">
    <property type="entry name" value="ADX"/>
    <property type="match status" value="1"/>
</dbReference>
<feature type="domain" description="2Fe-2S ferredoxin-type" evidence="10">
    <location>
        <begin position="2"/>
        <end position="104"/>
    </location>
</feature>